<keyword evidence="2" id="KW-1185">Reference proteome</keyword>
<dbReference type="EMBL" id="AWWV01007764">
    <property type="protein sequence ID" value="OMO94909.1"/>
    <property type="molecule type" value="Genomic_DNA"/>
</dbReference>
<organism evidence="1 2">
    <name type="scientific">Corchorus capsularis</name>
    <name type="common">Jute</name>
    <dbReference type="NCBI Taxonomy" id="210143"/>
    <lineage>
        <taxon>Eukaryota</taxon>
        <taxon>Viridiplantae</taxon>
        <taxon>Streptophyta</taxon>
        <taxon>Embryophyta</taxon>
        <taxon>Tracheophyta</taxon>
        <taxon>Spermatophyta</taxon>
        <taxon>Magnoliopsida</taxon>
        <taxon>eudicotyledons</taxon>
        <taxon>Gunneridae</taxon>
        <taxon>Pentapetalae</taxon>
        <taxon>rosids</taxon>
        <taxon>malvids</taxon>
        <taxon>Malvales</taxon>
        <taxon>Malvaceae</taxon>
        <taxon>Grewioideae</taxon>
        <taxon>Apeibeae</taxon>
        <taxon>Corchorus</taxon>
    </lineage>
</organism>
<evidence type="ECO:0000313" key="2">
    <source>
        <dbReference type="Proteomes" id="UP000188268"/>
    </source>
</evidence>
<protein>
    <submittedName>
        <fullName evidence="1">Uncharacterized protein</fullName>
    </submittedName>
</protein>
<name>A0A1R3JJ87_COCAP</name>
<evidence type="ECO:0000313" key="1">
    <source>
        <dbReference type="EMBL" id="OMO94909.1"/>
    </source>
</evidence>
<reference evidence="1 2" key="1">
    <citation type="submission" date="2013-09" db="EMBL/GenBank/DDBJ databases">
        <title>Corchorus capsularis genome sequencing.</title>
        <authorList>
            <person name="Alam M."/>
            <person name="Haque M.S."/>
            <person name="Islam M.S."/>
            <person name="Emdad E.M."/>
            <person name="Islam M.M."/>
            <person name="Ahmed B."/>
            <person name="Halim A."/>
            <person name="Hossen Q.M.M."/>
            <person name="Hossain M.Z."/>
            <person name="Ahmed R."/>
            <person name="Khan M.M."/>
            <person name="Islam R."/>
            <person name="Rashid M.M."/>
            <person name="Khan S.A."/>
            <person name="Rahman M.S."/>
            <person name="Alam M."/>
        </authorList>
    </citation>
    <scope>NUCLEOTIDE SEQUENCE [LARGE SCALE GENOMIC DNA]</scope>
    <source>
        <strain evidence="2">cv. CVL-1</strain>
        <tissue evidence="1">Whole seedling</tissue>
    </source>
</reference>
<proteinExistence type="predicted"/>
<dbReference type="Gramene" id="OMO94909">
    <property type="protein sequence ID" value="OMO94909"/>
    <property type="gene ID" value="CCACVL1_05709"/>
</dbReference>
<dbReference type="Proteomes" id="UP000188268">
    <property type="component" value="Unassembled WGS sequence"/>
</dbReference>
<gene>
    <name evidence="1" type="ORF">CCACVL1_05709</name>
</gene>
<sequence>MGFEVVKLLGSWFSFITNNAVTESDDTITTRPTLTYRVPLSNVATSDPTQSQVSTRALAVKSSRHVSRLPLKIPCGPHSA</sequence>
<accession>A0A1R3JJ87</accession>
<dbReference type="AlphaFoldDB" id="A0A1R3JJ87"/>
<comment type="caution">
    <text evidence="1">The sequence shown here is derived from an EMBL/GenBank/DDBJ whole genome shotgun (WGS) entry which is preliminary data.</text>
</comment>